<comment type="similarity">
    <text evidence="3 7">Belongs to the transthyretin family. 5-hydroxyisourate hydrolase subfamily.</text>
</comment>
<evidence type="ECO:0000256" key="6">
    <source>
        <dbReference type="ARBA" id="ARBA00022801"/>
    </source>
</evidence>
<evidence type="ECO:0000256" key="1">
    <source>
        <dbReference type="ARBA" id="ARBA00001043"/>
    </source>
</evidence>
<dbReference type="PANTHER" id="PTHR10395">
    <property type="entry name" value="URICASE AND TRANSTHYRETIN-RELATED"/>
    <property type="match status" value="1"/>
</dbReference>
<keyword evidence="6 7" id="KW-0378">Hydrolase</keyword>
<name>A0A4P6ERN4_9BACL</name>
<reference evidence="9 10" key="1">
    <citation type="submission" date="2019-01" db="EMBL/GenBank/DDBJ databases">
        <title>Genome sequencing of strain FW100M-2.</title>
        <authorList>
            <person name="Heo J."/>
            <person name="Kim S.-J."/>
            <person name="Kim J.-S."/>
            <person name="Hong S.-B."/>
            <person name="Kwon S.-W."/>
        </authorList>
    </citation>
    <scope>NUCLEOTIDE SEQUENCE [LARGE SCALE GENOMIC DNA]</scope>
    <source>
        <strain evidence="9 10">FW100M-2</strain>
    </source>
</reference>
<dbReference type="InterPro" id="IPR023416">
    <property type="entry name" value="Transthyretin/HIU_hydrolase_d"/>
</dbReference>
<comment type="catalytic activity">
    <reaction evidence="1 7">
        <text>5-hydroxyisourate + H2O = 5-hydroxy-2-oxo-4-ureido-2,5-dihydro-1H-imidazole-5-carboxylate + H(+)</text>
        <dbReference type="Rhea" id="RHEA:23736"/>
        <dbReference type="ChEBI" id="CHEBI:15377"/>
        <dbReference type="ChEBI" id="CHEBI:15378"/>
        <dbReference type="ChEBI" id="CHEBI:18072"/>
        <dbReference type="ChEBI" id="CHEBI:58639"/>
        <dbReference type="EC" id="3.5.2.17"/>
    </reaction>
</comment>
<gene>
    <name evidence="9" type="primary">uraH</name>
    <name evidence="9" type="ORF">ET464_04315</name>
</gene>
<evidence type="ECO:0000256" key="4">
    <source>
        <dbReference type="ARBA" id="ARBA00011881"/>
    </source>
</evidence>
<dbReference type="KEGG" id="pprt:ET464_04315"/>
<dbReference type="RefSeq" id="WP_129438550.1">
    <property type="nucleotide sequence ID" value="NZ_CP035492.1"/>
</dbReference>
<evidence type="ECO:0000313" key="10">
    <source>
        <dbReference type="Proteomes" id="UP000293568"/>
    </source>
</evidence>
<dbReference type="OrthoDB" id="9792386at2"/>
<dbReference type="PROSITE" id="PS00768">
    <property type="entry name" value="TRANSTHYRETIN_1"/>
    <property type="match status" value="1"/>
</dbReference>
<comment type="subunit">
    <text evidence="4 7">Homotetramer.</text>
</comment>
<dbReference type="CDD" id="cd05822">
    <property type="entry name" value="TLP_HIUase"/>
    <property type="match status" value="1"/>
</dbReference>
<evidence type="ECO:0000313" key="9">
    <source>
        <dbReference type="EMBL" id="QAY65720.1"/>
    </source>
</evidence>
<dbReference type="InterPro" id="IPR023418">
    <property type="entry name" value="Thyroxine_BS"/>
</dbReference>
<dbReference type="GO" id="GO:0006144">
    <property type="term" value="P:purine nucleobase metabolic process"/>
    <property type="evidence" value="ECO:0007669"/>
    <property type="project" value="UniProtKB-KW"/>
</dbReference>
<dbReference type="NCBIfam" id="TIGR02962">
    <property type="entry name" value="hdxy_isourate"/>
    <property type="match status" value="1"/>
</dbReference>
<keyword evidence="10" id="KW-1185">Reference proteome</keyword>
<comment type="function">
    <text evidence="2">Catalyzes the hydrolysis of 5-hydroxyisourate (HIU) to 2-oxo-4-hydroxy-4-carboxy-5-ureidoimidazoline (OHCU).</text>
</comment>
<dbReference type="PROSITE" id="PS00769">
    <property type="entry name" value="TRANSTHYRETIN_2"/>
    <property type="match status" value="1"/>
</dbReference>
<dbReference type="Proteomes" id="UP000293568">
    <property type="component" value="Chromosome"/>
</dbReference>
<feature type="domain" description="Transthyretin/hydroxyisourate hydrolase" evidence="8">
    <location>
        <begin position="7"/>
        <end position="120"/>
    </location>
</feature>
<dbReference type="GO" id="GO:0033971">
    <property type="term" value="F:hydroxyisourate hydrolase activity"/>
    <property type="evidence" value="ECO:0007669"/>
    <property type="project" value="UniProtKB-EC"/>
</dbReference>
<dbReference type="SUPFAM" id="SSF49472">
    <property type="entry name" value="Transthyretin (synonym: prealbumin)"/>
    <property type="match status" value="1"/>
</dbReference>
<proteinExistence type="inferred from homology"/>
<dbReference type="EMBL" id="CP035492">
    <property type="protein sequence ID" value="QAY65720.1"/>
    <property type="molecule type" value="Genomic_DNA"/>
</dbReference>
<sequence length="121" mass="13391">MSSDGRLTTHVLDTSLGKPAAGMRIELKRLEPDGAERLLRIAVTNSDGRVDAPLISGGQMEAGVYELIFEAGDYFREHRHLPAEAIVFDRIPIRFRVATEQSHYHIPLLIAPGGYSTYRGS</sequence>
<dbReference type="PANTHER" id="PTHR10395:SF7">
    <property type="entry name" value="5-HYDROXYISOURATE HYDROLASE"/>
    <property type="match status" value="1"/>
</dbReference>
<evidence type="ECO:0000256" key="5">
    <source>
        <dbReference type="ARBA" id="ARBA00022631"/>
    </source>
</evidence>
<dbReference type="Gene3D" id="2.60.40.180">
    <property type="entry name" value="Transthyretin/hydroxyisourate hydrolase domain"/>
    <property type="match status" value="1"/>
</dbReference>
<dbReference type="InterPro" id="IPR036817">
    <property type="entry name" value="Transthyretin/HIU_hydrolase_sf"/>
</dbReference>
<accession>A0A4P6ERN4</accession>
<keyword evidence="5 7" id="KW-0659">Purine metabolism</keyword>
<evidence type="ECO:0000259" key="8">
    <source>
        <dbReference type="Pfam" id="PF00576"/>
    </source>
</evidence>
<dbReference type="Pfam" id="PF00576">
    <property type="entry name" value="Transthyretin"/>
    <property type="match status" value="1"/>
</dbReference>
<evidence type="ECO:0000256" key="3">
    <source>
        <dbReference type="ARBA" id="ARBA00009850"/>
    </source>
</evidence>
<evidence type="ECO:0000256" key="7">
    <source>
        <dbReference type="RuleBase" id="RU361270"/>
    </source>
</evidence>
<dbReference type="AlphaFoldDB" id="A0A4P6ERN4"/>
<evidence type="ECO:0000256" key="2">
    <source>
        <dbReference type="ARBA" id="ARBA00002704"/>
    </source>
</evidence>
<protein>
    <recommendedName>
        <fullName evidence="7">5-hydroxyisourate hydrolase</fullName>
        <shortName evidence="7">HIU hydrolase</shortName>
        <shortName evidence="7">HIUHase</shortName>
        <ecNumber evidence="7">3.5.2.17</ecNumber>
    </recommendedName>
</protein>
<dbReference type="InterPro" id="IPR023419">
    <property type="entry name" value="Transthyretin_CS"/>
</dbReference>
<dbReference type="EC" id="3.5.2.17" evidence="7"/>
<organism evidence="9 10">
    <name type="scientific">Paenibacillus protaetiae</name>
    <dbReference type="NCBI Taxonomy" id="2509456"/>
    <lineage>
        <taxon>Bacteria</taxon>
        <taxon>Bacillati</taxon>
        <taxon>Bacillota</taxon>
        <taxon>Bacilli</taxon>
        <taxon>Bacillales</taxon>
        <taxon>Paenibacillaceae</taxon>
        <taxon>Paenibacillus</taxon>
    </lineage>
</organism>
<dbReference type="InterPro" id="IPR014306">
    <property type="entry name" value="Hydroxyisourate_hydrolase"/>
</dbReference>